<dbReference type="EMBL" id="JBHSGP010000014">
    <property type="protein sequence ID" value="MFC4722597.1"/>
    <property type="molecule type" value="Genomic_DNA"/>
</dbReference>
<dbReference type="RefSeq" id="WP_387963244.1">
    <property type="nucleotide sequence ID" value="NZ_JBHSGP010000014.1"/>
</dbReference>
<keyword evidence="2" id="KW-0472">Membrane</keyword>
<dbReference type="SUPFAM" id="SSF55874">
    <property type="entry name" value="ATPase domain of HSP90 chaperone/DNA topoisomerase II/histidine kinase"/>
    <property type="match status" value="1"/>
</dbReference>
<dbReference type="Gene3D" id="3.30.565.10">
    <property type="entry name" value="Histidine kinase-like ATPase, C-terminal domain"/>
    <property type="match status" value="1"/>
</dbReference>
<dbReference type="InterPro" id="IPR036890">
    <property type="entry name" value="HATPase_C_sf"/>
</dbReference>
<dbReference type="SMART" id="SM00028">
    <property type="entry name" value="TPR"/>
    <property type="match status" value="7"/>
</dbReference>
<accession>A0ABV9N2U3</accession>
<keyword evidence="2" id="KW-0812">Transmembrane</keyword>
<dbReference type="InterPro" id="IPR010559">
    <property type="entry name" value="Sig_transdc_His_kin_internal"/>
</dbReference>
<name>A0ABV9N2U3_9FLAO</name>
<sequence>MINKISYRTLFRPVKTIFLFIFFFTISLSFSQSPEQTFEEKLIIAQTSKPKYYSTIDSLFRKFKNDSLKMKVLIEKANEFNYPEGEIYARNALGIIFRNLSLYNKAILTHQSALTLAEASKNIEQSVISLNMLGVVYRRMDLIKPAIDFHKKAYDIASSVENPSSQIKLSIAVSENGMGNLYLTLKQYELALEQFQKSLQLEKEVGNRLGLAINYQNIGYANEALGDLDNALINYKLSLSFNEQINSNVGKAICYNSIGQVYIKQKKYDDAKTIIEKGLEKALSMNDQFYITLSYINLGWVQNEMGLNAEAEVNLKKALLIATEYNLKTSVIDAHMHLSELYNKQDDFKKAFNHYKNYIELDKTINNERNLQYVSDLIIQYENEAKNNQIKALSSENELVRSKLERNQKIFWITLLSLIIATIVALFYNRTKRLHQEKQILTLEKDVLRSQMNPHFIFNSLNSIKLYIINNEKENAVYYLNKFSKLIRKILISSTEKEISLEDELETMQLYMNIENIRFSNEIDFKITVDDQINTSSIKVPSLILQPFLENALWHGLSSKKEDKKVQLQVSKPSEEFITIEITDNGIGRKSAEIINKNKILKRKSVGISITKARLTNFSKGYTKDYKIKIEDLYNDQKEPIGTKVIVHIPIRSTVLRTA</sequence>
<feature type="repeat" description="TPR" evidence="1">
    <location>
        <begin position="332"/>
        <end position="365"/>
    </location>
</feature>
<feature type="repeat" description="TPR" evidence="1">
    <location>
        <begin position="172"/>
        <end position="205"/>
    </location>
</feature>
<dbReference type="InterPro" id="IPR011990">
    <property type="entry name" value="TPR-like_helical_dom_sf"/>
</dbReference>
<gene>
    <name evidence="4" type="ORF">ACFO5O_09710</name>
</gene>
<dbReference type="InterPro" id="IPR019734">
    <property type="entry name" value="TPR_rpt"/>
</dbReference>
<dbReference type="Pfam" id="PF06580">
    <property type="entry name" value="His_kinase"/>
    <property type="match status" value="1"/>
</dbReference>
<organism evidence="4 5">
    <name type="scientific">Geojedonia litorea</name>
    <dbReference type="NCBI Taxonomy" id="1268269"/>
    <lineage>
        <taxon>Bacteria</taxon>
        <taxon>Pseudomonadati</taxon>
        <taxon>Bacteroidota</taxon>
        <taxon>Flavobacteriia</taxon>
        <taxon>Flavobacteriales</taxon>
        <taxon>Flavobacteriaceae</taxon>
        <taxon>Geojedonia</taxon>
    </lineage>
</organism>
<keyword evidence="5" id="KW-1185">Reference proteome</keyword>
<feature type="domain" description="Signal transduction histidine kinase internal region" evidence="3">
    <location>
        <begin position="445"/>
        <end position="522"/>
    </location>
</feature>
<dbReference type="PROSITE" id="PS50005">
    <property type="entry name" value="TPR"/>
    <property type="match status" value="2"/>
</dbReference>
<dbReference type="Proteomes" id="UP001595953">
    <property type="component" value="Unassembled WGS sequence"/>
</dbReference>
<dbReference type="InterPro" id="IPR050640">
    <property type="entry name" value="Bact_2-comp_sensor_kinase"/>
</dbReference>
<protein>
    <submittedName>
        <fullName evidence="4">Tetratricopeptide repeat protein</fullName>
    </submittedName>
</protein>
<dbReference type="PANTHER" id="PTHR34220">
    <property type="entry name" value="SENSOR HISTIDINE KINASE YPDA"/>
    <property type="match status" value="1"/>
</dbReference>
<feature type="transmembrane region" description="Helical" evidence="2">
    <location>
        <begin position="410"/>
        <end position="428"/>
    </location>
</feature>
<evidence type="ECO:0000256" key="1">
    <source>
        <dbReference type="PROSITE-ProRule" id="PRU00339"/>
    </source>
</evidence>
<evidence type="ECO:0000313" key="4">
    <source>
        <dbReference type="EMBL" id="MFC4722597.1"/>
    </source>
</evidence>
<dbReference type="SUPFAM" id="SSF48452">
    <property type="entry name" value="TPR-like"/>
    <property type="match status" value="2"/>
</dbReference>
<dbReference type="Pfam" id="PF13424">
    <property type="entry name" value="TPR_12"/>
    <property type="match status" value="1"/>
</dbReference>
<proteinExistence type="predicted"/>
<dbReference type="PANTHER" id="PTHR34220:SF7">
    <property type="entry name" value="SENSOR HISTIDINE KINASE YPDA"/>
    <property type="match status" value="1"/>
</dbReference>
<keyword evidence="1" id="KW-0802">TPR repeat</keyword>
<evidence type="ECO:0000259" key="3">
    <source>
        <dbReference type="Pfam" id="PF06580"/>
    </source>
</evidence>
<evidence type="ECO:0000313" key="5">
    <source>
        <dbReference type="Proteomes" id="UP001595953"/>
    </source>
</evidence>
<comment type="caution">
    <text evidence="4">The sequence shown here is derived from an EMBL/GenBank/DDBJ whole genome shotgun (WGS) entry which is preliminary data.</text>
</comment>
<dbReference type="Gene3D" id="1.25.40.10">
    <property type="entry name" value="Tetratricopeptide repeat domain"/>
    <property type="match status" value="3"/>
</dbReference>
<dbReference type="Pfam" id="PF13181">
    <property type="entry name" value="TPR_8"/>
    <property type="match status" value="1"/>
</dbReference>
<reference evidence="5" key="1">
    <citation type="journal article" date="2019" name="Int. J. Syst. Evol. Microbiol.">
        <title>The Global Catalogue of Microorganisms (GCM) 10K type strain sequencing project: providing services to taxonomists for standard genome sequencing and annotation.</title>
        <authorList>
            <consortium name="The Broad Institute Genomics Platform"/>
            <consortium name="The Broad Institute Genome Sequencing Center for Infectious Disease"/>
            <person name="Wu L."/>
            <person name="Ma J."/>
        </authorList>
    </citation>
    <scope>NUCLEOTIDE SEQUENCE [LARGE SCALE GENOMIC DNA]</scope>
    <source>
        <strain evidence="5">CCUG 63682</strain>
    </source>
</reference>
<keyword evidence="2" id="KW-1133">Transmembrane helix</keyword>
<evidence type="ECO:0000256" key="2">
    <source>
        <dbReference type="SAM" id="Phobius"/>
    </source>
</evidence>